<dbReference type="SUPFAM" id="SSF52317">
    <property type="entry name" value="Class I glutamine amidotransferase-like"/>
    <property type="match status" value="1"/>
</dbReference>
<evidence type="ECO:0000313" key="2">
    <source>
        <dbReference type="EMBL" id="ADU64893.1"/>
    </source>
</evidence>
<dbReference type="KEGG" id="din:Selin_0135"/>
<reference evidence="2 3" key="1">
    <citation type="submission" date="2010-12" db="EMBL/GenBank/DDBJ databases">
        <title>Complete sequence of Desulfurispirillum indicum S5.</title>
        <authorList>
            <consortium name="US DOE Joint Genome Institute"/>
            <person name="Lucas S."/>
            <person name="Copeland A."/>
            <person name="Lapidus A."/>
            <person name="Cheng J.-F."/>
            <person name="Goodwin L."/>
            <person name="Pitluck S."/>
            <person name="Chertkov O."/>
            <person name="Held B."/>
            <person name="Detter J.C."/>
            <person name="Han C."/>
            <person name="Tapia R."/>
            <person name="Land M."/>
            <person name="Hauser L."/>
            <person name="Kyrpides N."/>
            <person name="Ivanova N."/>
            <person name="Mikhailova N."/>
            <person name="Haggblom M."/>
            <person name="Rauschenbach I."/>
            <person name="Bini E."/>
            <person name="Woyke T."/>
        </authorList>
    </citation>
    <scope>NUCLEOTIDE SEQUENCE [LARGE SCALE GENOMIC DNA]</scope>
    <source>
        <strain evidence="3">ATCC BAA-1389 / DSM 22839 / S5</strain>
    </source>
</reference>
<evidence type="ECO:0000313" key="3">
    <source>
        <dbReference type="Proteomes" id="UP000002572"/>
    </source>
</evidence>
<dbReference type="Proteomes" id="UP000002572">
    <property type="component" value="Chromosome"/>
</dbReference>
<dbReference type="STRING" id="653733.Selin_0135"/>
<dbReference type="CDD" id="cd03133">
    <property type="entry name" value="GATase1_ES1"/>
    <property type="match status" value="1"/>
</dbReference>
<dbReference type="InterPro" id="IPR026041">
    <property type="entry name" value="ElbB"/>
</dbReference>
<dbReference type="MEROPS" id="C56.975"/>
<dbReference type="NCBIfam" id="NF008747">
    <property type="entry name" value="PRK11780.1"/>
    <property type="match status" value="1"/>
</dbReference>
<dbReference type="HOGENOM" id="CLU_072952_1_0_0"/>
<dbReference type="AlphaFoldDB" id="E6W5G2"/>
<gene>
    <name evidence="2" type="ordered locus">Selin_0135</name>
</gene>
<sequence>MSTKKVCVILAGCGVFDGAEIYESVFTLLALEKAGAIVTCVAPDVAQMHVINHATGEVAAGETRNVFVESARVARGNITPIADVKGSDFDAIIMPGGFGVAKNLSTFATQGAECSIHPEVERVLKEAYSAKKVLGAICIAPAVVARVFGDNNVKLTIGSDSATAEQISRTGANHIEARVTDVVVDNEHRIVTTPAYMLGQRMSEVKSGIDKLVQNVLELA</sequence>
<dbReference type="Pfam" id="PF01965">
    <property type="entry name" value="DJ-1_PfpI"/>
    <property type="match status" value="1"/>
</dbReference>
<dbReference type="InterPro" id="IPR002818">
    <property type="entry name" value="DJ-1/PfpI"/>
</dbReference>
<proteinExistence type="predicted"/>
<feature type="domain" description="DJ-1/PfpI" evidence="1">
    <location>
        <begin position="15"/>
        <end position="192"/>
    </location>
</feature>
<dbReference type="PANTHER" id="PTHR10224">
    <property type="entry name" value="ES1 PROTEIN HOMOLOG, MITOCHONDRIAL"/>
    <property type="match status" value="1"/>
</dbReference>
<dbReference type="InParanoid" id="E6W5G2"/>
<dbReference type="PANTHER" id="PTHR10224:SF12">
    <property type="entry name" value="GLYOXALASE ELBB"/>
    <property type="match status" value="1"/>
</dbReference>
<accession>E6W5G2</accession>
<name>E6W5G2_DESIS</name>
<dbReference type="OrthoDB" id="9792284at2"/>
<dbReference type="eggNOG" id="COG3155">
    <property type="taxonomic scope" value="Bacteria"/>
</dbReference>
<organism evidence="2 3">
    <name type="scientific">Desulfurispirillum indicum (strain ATCC BAA-1389 / DSM 22839 / S5)</name>
    <dbReference type="NCBI Taxonomy" id="653733"/>
    <lineage>
        <taxon>Bacteria</taxon>
        <taxon>Pseudomonadati</taxon>
        <taxon>Chrysiogenota</taxon>
        <taxon>Chrysiogenia</taxon>
        <taxon>Chrysiogenales</taxon>
        <taxon>Chrysiogenaceae</taxon>
        <taxon>Desulfurispirillum</taxon>
    </lineage>
</organism>
<keyword evidence="3" id="KW-1185">Reference proteome</keyword>
<evidence type="ECO:0000259" key="1">
    <source>
        <dbReference type="Pfam" id="PF01965"/>
    </source>
</evidence>
<dbReference type="PIRSF" id="PIRSF006320">
    <property type="entry name" value="Elb2"/>
    <property type="match status" value="1"/>
</dbReference>
<dbReference type="InterPro" id="IPR029062">
    <property type="entry name" value="Class_I_gatase-like"/>
</dbReference>
<dbReference type="FunCoup" id="E6W5G2">
    <property type="interactions" value="89"/>
</dbReference>
<dbReference type="Gene3D" id="3.40.50.880">
    <property type="match status" value="1"/>
</dbReference>
<protein>
    <submittedName>
        <fullName evidence="2">ThiJ/PfpI domain-containing protein</fullName>
    </submittedName>
</protein>
<dbReference type="EMBL" id="CP002432">
    <property type="protein sequence ID" value="ADU64893.1"/>
    <property type="molecule type" value="Genomic_DNA"/>
</dbReference>
<dbReference type="RefSeq" id="WP_013504782.1">
    <property type="nucleotide sequence ID" value="NC_014836.1"/>
</dbReference>